<dbReference type="AlphaFoldDB" id="A0ABD2MUA5"/>
<comment type="caution">
    <text evidence="1">The sequence shown here is derived from an EMBL/GenBank/DDBJ whole genome shotgun (WGS) entry which is preliminary data.</text>
</comment>
<protein>
    <submittedName>
        <fullName evidence="1">Uncharacterized protein</fullName>
    </submittedName>
</protein>
<sequence length="154" mass="18835">MGKRNNIESRRRVMMKLYRKCHKKCSCMQLIIPSIERVIADHFEEEKDLLEEENLEEEEPRPRTSSKPKNEIIWRKHLQFEPPQFINLKFPRIRWYWDSNLDIKMFSENMARDRFFPMRNNFHVIGNNTIPQNDTDSFIKVRSLYDSVRKQCLE</sequence>
<keyword evidence="2" id="KW-1185">Reference proteome</keyword>
<evidence type="ECO:0000313" key="1">
    <source>
        <dbReference type="EMBL" id="KAL3269842.1"/>
    </source>
</evidence>
<evidence type="ECO:0000313" key="2">
    <source>
        <dbReference type="Proteomes" id="UP001516400"/>
    </source>
</evidence>
<proteinExistence type="predicted"/>
<reference evidence="1 2" key="1">
    <citation type="journal article" date="2021" name="BMC Biol.">
        <title>Horizontally acquired antibacterial genes associated with adaptive radiation of ladybird beetles.</title>
        <authorList>
            <person name="Li H.S."/>
            <person name="Tang X.F."/>
            <person name="Huang Y.H."/>
            <person name="Xu Z.Y."/>
            <person name="Chen M.L."/>
            <person name="Du X.Y."/>
            <person name="Qiu B.Y."/>
            <person name="Chen P.T."/>
            <person name="Zhang W."/>
            <person name="Slipinski A."/>
            <person name="Escalona H.E."/>
            <person name="Waterhouse R.M."/>
            <person name="Zwick A."/>
            <person name="Pang H."/>
        </authorList>
    </citation>
    <scope>NUCLEOTIDE SEQUENCE [LARGE SCALE GENOMIC DNA]</scope>
    <source>
        <strain evidence="1">SYSU2018</strain>
    </source>
</reference>
<name>A0ABD2MUA5_9CUCU</name>
<dbReference type="Proteomes" id="UP001516400">
    <property type="component" value="Unassembled WGS sequence"/>
</dbReference>
<accession>A0ABD2MUA5</accession>
<organism evidence="1 2">
    <name type="scientific">Cryptolaemus montrouzieri</name>
    <dbReference type="NCBI Taxonomy" id="559131"/>
    <lineage>
        <taxon>Eukaryota</taxon>
        <taxon>Metazoa</taxon>
        <taxon>Ecdysozoa</taxon>
        <taxon>Arthropoda</taxon>
        <taxon>Hexapoda</taxon>
        <taxon>Insecta</taxon>
        <taxon>Pterygota</taxon>
        <taxon>Neoptera</taxon>
        <taxon>Endopterygota</taxon>
        <taxon>Coleoptera</taxon>
        <taxon>Polyphaga</taxon>
        <taxon>Cucujiformia</taxon>
        <taxon>Coccinelloidea</taxon>
        <taxon>Coccinellidae</taxon>
        <taxon>Scymninae</taxon>
        <taxon>Scymnini</taxon>
        <taxon>Cryptolaemus</taxon>
    </lineage>
</organism>
<gene>
    <name evidence="1" type="ORF">HHI36_008900</name>
</gene>
<dbReference type="EMBL" id="JABFTP020000021">
    <property type="protein sequence ID" value="KAL3269842.1"/>
    <property type="molecule type" value="Genomic_DNA"/>
</dbReference>